<reference evidence="3 4" key="1">
    <citation type="submission" date="2019-06" db="EMBL/GenBank/DDBJ databases">
        <title>Sequencing the genomes of 1000 actinobacteria strains.</title>
        <authorList>
            <person name="Klenk H.-P."/>
        </authorList>
    </citation>
    <scope>NUCLEOTIDE SEQUENCE [LARGE SCALE GENOMIC DNA]</scope>
    <source>
        <strain evidence="3 4">DSM 45015</strain>
    </source>
</reference>
<feature type="compositionally biased region" description="Basic and acidic residues" evidence="1">
    <location>
        <begin position="70"/>
        <end position="81"/>
    </location>
</feature>
<protein>
    <submittedName>
        <fullName evidence="3">Zn-finger nucleic acid-binding protein</fullName>
    </submittedName>
</protein>
<dbReference type="AlphaFoldDB" id="A0A543NHR5"/>
<name>A0A543NHR5_9ACTN</name>
<evidence type="ECO:0000313" key="3">
    <source>
        <dbReference type="EMBL" id="TQN31381.1"/>
    </source>
</evidence>
<evidence type="ECO:0000259" key="2">
    <source>
        <dbReference type="Pfam" id="PF13453"/>
    </source>
</evidence>
<evidence type="ECO:0000256" key="1">
    <source>
        <dbReference type="SAM" id="MobiDB-lite"/>
    </source>
</evidence>
<evidence type="ECO:0000313" key="4">
    <source>
        <dbReference type="Proteomes" id="UP000317422"/>
    </source>
</evidence>
<sequence>MGWNRTLPRGIQQGMSELTCPKCPGSLSTQTLVGVTIDQCGECRGIFLDRGELEELIEAEHKWSQGQDPEDTRGRRRRDDGPDSYEPSEYQGERRKVEKDFLDEIFD</sequence>
<accession>A0A543NHR5</accession>
<proteinExistence type="predicted"/>
<keyword evidence="4" id="KW-1185">Reference proteome</keyword>
<comment type="caution">
    <text evidence="3">The sequence shown here is derived from an EMBL/GenBank/DDBJ whole genome shotgun (WGS) entry which is preliminary data.</text>
</comment>
<feature type="compositionally biased region" description="Basic and acidic residues" evidence="1">
    <location>
        <begin position="91"/>
        <end position="107"/>
    </location>
</feature>
<dbReference type="Pfam" id="PF13453">
    <property type="entry name" value="Zn_ribbon_TFIIB"/>
    <property type="match status" value="1"/>
</dbReference>
<feature type="domain" description="Transcription factor zinc-finger" evidence="2">
    <location>
        <begin position="19"/>
        <end position="59"/>
    </location>
</feature>
<organism evidence="3 4">
    <name type="scientific">Haloactinospora alba</name>
    <dbReference type="NCBI Taxonomy" id="405555"/>
    <lineage>
        <taxon>Bacteria</taxon>
        <taxon>Bacillati</taxon>
        <taxon>Actinomycetota</taxon>
        <taxon>Actinomycetes</taxon>
        <taxon>Streptosporangiales</taxon>
        <taxon>Nocardiopsidaceae</taxon>
        <taxon>Haloactinospora</taxon>
    </lineage>
</organism>
<dbReference type="Proteomes" id="UP000317422">
    <property type="component" value="Unassembled WGS sequence"/>
</dbReference>
<feature type="region of interest" description="Disordered" evidence="1">
    <location>
        <begin position="60"/>
        <end position="107"/>
    </location>
</feature>
<dbReference type="EMBL" id="VFQC01000001">
    <property type="protein sequence ID" value="TQN31381.1"/>
    <property type="molecule type" value="Genomic_DNA"/>
</dbReference>
<gene>
    <name evidence="3" type="ORF">FHX37_1282</name>
</gene>
<dbReference type="InterPro" id="IPR027392">
    <property type="entry name" value="TF_Znf"/>
</dbReference>